<dbReference type="PROSITE" id="PS50158">
    <property type="entry name" value="ZF_CCHC"/>
    <property type="match status" value="2"/>
</dbReference>
<dbReference type="GO" id="GO:0003676">
    <property type="term" value="F:nucleic acid binding"/>
    <property type="evidence" value="ECO:0007669"/>
    <property type="project" value="InterPro"/>
</dbReference>
<dbReference type="InterPro" id="IPR001878">
    <property type="entry name" value="Znf_CCHC"/>
</dbReference>
<gene>
    <name evidence="4" type="ORF">V9T40_003378</name>
</gene>
<evidence type="ECO:0000256" key="1">
    <source>
        <dbReference type="PROSITE-ProRule" id="PRU00047"/>
    </source>
</evidence>
<feature type="region of interest" description="Disordered" evidence="2">
    <location>
        <begin position="151"/>
        <end position="171"/>
    </location>
</feature>
<feature type="domain" description="CCHC-type" evidence="3">
    <location>
        <begin position="348"/>
        <end position="362"/>
    </location>
</feature>
<dbReference type="EMBL" id="JBBCAQ010000006">
    <property type="protein sequence ID" value="KAK7603379.1"/>
    <property type="molecule type" value="Genomic_DNA"/>
</dbReference>
<dbReference type="SUPFAM" id="SSF57756">
    <property type="entry name" value="Retrovirus zinc finger-like domains"/>
    <property type="match status" value="1"/>
</dbReference>
<dbReference type="Proteomes" id="UP001367676">
    <property type="component" value="Unassembled WGS sequence"/>
</dbReference>
<name>A0AAN9Y9M5_9HEMI</name>
<proteinExistence type="predicted"/>
<keyword evidence="1" id="KW-0863">Zinc-finger</keyword>
<accession>A0AAN9Y9M5</accession>
<comment type="caution">
    <text evidence="4">The sequence shown here is derived from an EMBL/GenBank/DDBJ whole genome shotgun (WGS) entry which is preliminary data.</text>
</comment>
<evidence type="ECO:0000256" key="2">
    <source>
        <dbReference type="SAM" id="MobiDB-lite"/>
    </source>
</evidence>
<keyword evidence="5" id="KW-1185">Reference proteome</keyword>
<evidence type="ECO:0000313" key="4">
    <source>
        <dbReference type="EMBL" id="KAK7603379.1"/>
    </source>
</evidence>
<keyword evidence="1" id="KW-0479">Metal-binding</keyword>
<protein>
    <recommendedName>
        <fullName evidence="3">CCHC-type domain-containing protein</fullName>
    </recommendedName>
</protein>
<feature type="compositionally biased region" description="Low complexity" evidence="2">
    <location>
        <begin position="90"/>
        <end position="100"/>
    </location>
</feature>
<dbReference type="SMART" id="SM00343">
    <property type="entry name" value="ZnF_C2HC"/>
    <property type="match status" value="2"/>
</dbReference>
<feature type="region of interest" description="Disordered" evidence="2">
    <location>
        <begin position="297"/>
        <end position="320"/>
    </location>
</feature>
<evidence type="ECO:0000259" key="3">
    <source>
        <dbReference type="PROSITE" id="PS50158"/>
    </source>
</evidence>
<dbReference type="Gene3D" id="4.10.60.10">
    <property type="entry name" value="Zinc finger, CCHC-type"/>
    <property type="match status" value="1"/>
</dbReference>
<dbReference type="GO" id="GO:0008270">
    <property type="term" value="F:zinc ion binding"/>
    <property type="evidence" value="ECO:0007669"/>
    <property type="project" value="UniProtKB-KW"/>
</dbReference>
<feature type="region of interest" description="Disordered" evidence="2">
    <location>
        <begin position="447"/>
        <end position="480"/>
    </location>
</feature>
<dbReference type="InterPro" id="IPR036875">
    <property type="entry name" value="Znf_CCHC_sf"/>
</dbReference>
<dbReference type="AlphaFoldDB" id="A0AAN9Y9M5"/>
<feature type="region of interest" description="Disordered" evidence="2">
    <location>
        <begin position="89"/>
        <end position="127"/>
    </location>
</feature>
<sequence>MTVPRKYSKLVKKFARRHKIEMIVPRVRLDRDPVIYEMGPLDPALIDNPTPPPSPTVEVEQFAAEVEIETEVRAAAASINLYGRLDAGLRRVGGSEPSGSSRRRGEADLAESQTSGSAAGEVAQSHLRSSSELGLMGLWRRHRLMSFCDPPLPPSPTLPTQAGHDPLTENHDKPEPMDEMDIPLPIGPPSVANIPSLSGSPVQIVVEPDIQLDAILLERDVVVAVEASNPVEAEELPAEDEIPAPQLQVVHAEVHAPPPDSRTPPPSPILDVVGSPSPAAPAPADIEIIVVSDDEAPVNDAPPVIDRRTPRGPPRRPSVPDGPRCFNCQRRGHLGKHCPYPPAVGRPCFNCGLQGHEIASCPTPQPFANDNRLSAIERQQRLQADQLRQLRVRRRLFQAPYAYAHQQMPPVAMWLGPQYPYLPQPPAPIGWAFQVPRWQVPLQYPAIDYPPPPDPEFSDPEGPAGLGRGATPLRSPTFKN</sequence>
<feature type="domain" description="CCHC-type" evidence="3">
    <location>
        <begin position="324"/>
        <end position="339"/>
    </location>
</feature>
<organism evidence="4 5">
    <name type="scientific">Parthenolecanium corni</name>
    <dbReference type="NCBI Taxonomy" id="536013"/>
    <lineage>
        <taxon>Eukaryota</taxon>
        <taxon>Metazoa</taxon>
        <taxon>Ecdysozoa</taxon>
        <taxon>Arthropoda</taxon>
        <taxon>Hexapoda</taxon>
        <taxon>Insecta</taxon>
        <taxon>Pterygota</taxon>
        <taxon>Neoptera</taxon>
        <taxon>Paraneoptera</taxon>
        <taxon>Hemiptera</taxon>
        <taxon>Sternorrhyncha</taxon>
        <taxon>Coccoidea</taxon>
        <taxon>Coccidae</taxon>
        <taxon>Parthenolecanium</taxon>
    </lineage>
</organism>
<reference evidence="4 5" key="1">
    <citation type="submission" date="2024-03" db="EMBL/GenBank/DDBJ databases">
        <title>Adaptation during the transition from Ophiocordyceps entomopathogen to insect associate is accompanied by gene loss and intensified selection.</title>
        <authorList>
            <person name="Ward C.M."/>
            <person name="Onetto C.A."/>
            <person name="Borneman A.R."/>
        </authorList>
    </citation>
    <scope>NUCLEOTIDE SEQUENCE [LARGE SCALE GENOMIC DNA]</scope>
    <source>
        <strain evidence="4">AWRI1</strain>
        <tissue evidence="4">Single Adult Female</tissue>
    </source>
</reference>
<keyword evidence="1" id="KW-0862">Zinc</keyword>
<evidence type="ECO:0000313" key="5">
    <source>
        <dbReference type="Proteomes" id="UP001367676"/>
    </source>
</evidence>